<evidence type="ECO:0000256" key="2">
    <source>
        <dbReference type="ARBA" id="ARBA00022833"/>
    </source>
</evidence>
<dbReference type="GeneID" id="28943512"/>
<sequence>MDPLSIASSVVGLTATCLSTCKKLHDLAGEYQDVPAVIAMICSESTIISIGLSELQMKILRRDDLAQAWASKTEIWTAFETALTGCMVVFSCLEAETRSLRSKNPGVWAKIKFIWNQDRLKELLGALRGQQSSITFLLNLLELETLSNIQKDIRQNTARIKAAASEAQSLRSCNPSVKMDSESIFDNDSANLSFFHLEAFSGNAPSELDFEFDHLVINSQAYRRVFIKAQAEMKQLEIEDVDSDTGTAREVDTGPAQSQKKSASLVRVSREKAISFAKDLVRPSFRTEKVGSWSDVQIFRPYALVSTSTCYGCHKTITGHEVRVLGETWHVGCFTCSDCGVSLQNGYRLSKEENGIQSEPLCEEDYIRRRDIQCHKCQETIIGDFVAVLDRRYHAHHFTCDRCEIVFTEDSDYHLIDSRIYCMLHFCREAAYYCHACKFPIMGNYREKDGQESKWHTFCLALSSWGLELPVSSNGRRYLDSIHDQSLIGLSRFYQELHDTRANEIYLCGSRYIKDFRDSLTISLRMRGVAPSAESYEHFKGILARLFCLFKAASKGTTDRSGEAEVRVFMSGFQKHFNRYTKGLQASPQFIAHCISELIKPLLGVSFAVCLQNNDDSWDVKQYQLDELIKTLGASSSCGLADRYNHEPTGASEQNWKCAVCFEDVTGNVLSEWSYPYRKLHPLCRSLACHHETSDGGEMGDISTCIHCRWKTGDFDFVHYHEIALYEIWQSWRASANLGA</sequence>
<dbReference type="SMART" id="SM00132">
    <property type="entry name" value="LIM"/>
    <property type="match status" value="2"/>
</dbReference>
<name>A0A0J9UA23_FUSO4</name>
<dbReference type="CDD" id="cd08368">
    <property type="entry name" value="LIM"/>
    <property type="match status" value="1"/>
</dbReference>
<dbReference type="Pfam" id="PF00412">
    <property type="entry name" value="LIM"/>
    <property type="match status" value="2"/>
</dbReference>
<evidence type="ECO:0000259" key="6">
    <source>
        <dbReference type="PROSITE" id="PS50023"/>
    </source>
</evidence>
<reference evidence="7" key="2">
    <citation type="journal article" date="2010" name="Nature">
        <title>Comparative genomics reveals mobile pathogenicity chromosomes in Fusarium.</title>
        <authorList>
            <person name="Ma L.J."/>
            <person name="van der Does H.C."/>
            <person name="Borkovich K.A."/>
            <person name="Coleman J.J."/>
            <person name="Daboussi M.J."/>
            <person name="Di Pietro A."/>
            <person name="Dufresne M."/>
            <person name="Freitag M."/>
            <person name="Grabherr M."/>
            <person name="Henrissat B."/>
            <person name="Houterman P.M."/>
            <person name="Kang S."/>
            <person name="Shim W.B."/>
            <person name="Woloshuk C."/>
            <person name="Xie X."/>
            <person name="Xu J.R."/>
            <person name="Antoniw J."/>
            <person name="Baker S.E."/>
            <person name="Bluhm B.H."/>
            <person name="Breakspear A."/>
            <person name="Brown D.W."/>
            <person name="Butchko R.A."/>
            <person name="Chapman S."/>
            <person name="Coulson R."/>
            <person name="Coutinho P.M."/>
            <person name="Danchin E.G."/>
            <person name="Diener A."/>
            <person name="Gale L.R."/>
            <person name="Gardiner D.M."/>
            <person name="Goff S."/>
            <person name="Hammond-Kosack K.E."/>
            <person name="Hilburn K."/>
            <person name="Hua-Van A."/>
            <person name="Jonkers W."/>
            <person name="Kazan K."/>
            <person name="Kodira C.D."/>
            <person name="Koehrsen M."/>
            <person name="Kumar L."/>
            <person name="Lee Y.H."/>
            <person name="Li L."/>
            <person name="Manners J.M."/>
            <person name="Miranda-Saavedra D."/>
            <person name="Mukherjee M."/>
            <person name="Park G."/>
            <person name="Park J."/>
            <person name="Park S.Y."/>
            <person name="Proctor R.H."/>
            <person name="Regev A."/>
            <person name="Ruiz-Roldan M.C."/>
            <person name="Sain D."/>
            <person name="Sakthikumar S."/>
            <person name="Sykes S."/>
            <person name="Schwartz D.C."/>
            <person name="Turgeon B.G."/>
            <person name="Wapinski I."/>
            <person name="Yoder O."/>
            <person name="Young S."/>
            <person name="Zeng Q."/>
            <person name="Zhou S."/>
            <person name="Galagan J."/>
            <person name="Cuomo C.A."/>
            <person name="Kistler H.C."/>
            <person name="Rep M."/>
        </authorList>
    </citation>
    <scope>NUCLEOTIDE SEQUENCE [LARGE SCALE GENOMIC DNA]</scope>
    <source>
        <strain evidence="7">4287</strain>
    </source>
</reference>
<dbReference type="PROSITE" id="PS50023">
    <property type="entry name" value="LIM_DOMAIN_2"/>
    <property type="match status" value="1"/>
</dbReference>
<dbReference type="RefSeq" id="XP_018233880.1">
    <property type="nucleotide sequence ID" value="XM_018378048.1"/>
</dbReference>
<reference evidence="7" key="1">
    <citation type="submission" date="2007-04" db="EMBL/GenBank/DDBJ databases">
        <authorList>
            <consortium name="The Broad Institute Genome Sequencing Platform"/>
            <person name="Birren B."/>
            <person name="Lander E."/>
            <person name="Galagan J."/>
            <person name="Nusbaum C."/>
            <person name="Devon K."/>
            <person name="Ma L.-J."/>
            <person name="Jaffe D."/>
            <person name="Butler J."/>
            <person name="Alvarez P."/>
            <person name="Gnerre S."/>
            <person name="Grabherr M."/>
            <person name="Kleber M."/>
            <person name="Mauceli E."/>
            <person name="Brockman W."/>
            <person name="MacCallum I.A."/>
            <person name="Young S."/>
            <person name="LaButti K."/>
            <person name="DeCaprio D."/>
            <person name="Crawford M."/>
            <person name="Koehrsen M."/>
            <person name="Engels R."/>
            <person name="Montgomery P."/>
            <person name="Pearson M."/>
            <person name="Howarth C."/>
            <person name="Larson L."/>
            <person name="White J."/>
            <person name="O'Leary S."/>
            <person name="Kodira C."/>
            <person name="Zeng Q."/>
            <person name="Yandava C."/>
            <person name="Alvarado L."/>
            <person name="Kistler C."/>
            <person name="Shim W.-B."/>
            <person name="Kang S."/>
            <person name="Woloshuk C."/>
        </authorList>
    </citation>
    <scope>NUCLEOTIDE SEQUENCE</scope>
    <source>
        <strain evidence="7">4287</strain>
    </source>
</reference>
<evidence type="ECO:0000256" key="3">
    <source>
        <dbReference type="ARBA" id="ARBA00023038"/>
    </source>
</evidence>
<evidence type="ECO:0000256" key="4">
    <source>
        <dbReference type="PROSITE-ProRule" id="PRU00125"/>
    </source>
</evidence>
<dbReference type="GO" id="GO:0001725">
    <property type="term" value="C:stress fiber"/>
    <property type="evidence" value="ECO:0007669"/>
    <property type="project" value="TreeGrafter"/>
</dbReference>
<dbReference type="InterPro" id="IPR001781">
    <property type="entry name" value="Znf_LIM"/>
</dbReference>
<dbReference type="GO" id="GO:0030695">
    <property type="term" value="F:GTPase regulator activity"/>
    <property type="evidence" value="ECO:0007669"/>
    <property type="project" value="UniProtKB-ARBA"/>
</dbReference>
<dbReference type="Gene3D" id="2.10.110.10">
    <property type="entry name" value="Cysteine Rich Protein"/>
    <property type="match status" value="2"/>
</dbReference>
<dbReference type="GO" id="GO:0031941">
    <property type="term" value="C:filamentous actin"/>
    <property type="evidence" value="ECO:0007669"/>
    <property type="project" value="TreeGrafter"/>
</dbReference>
<dbReference type="VEuPathDB" id="FungiDB:FOXG_01245"/>
<accession>A0A0J9UA23</accession>
<dbReference type="AlphaFoldDB" id="A0A0J9UA23"/>
<dbReference type="Proteomes" id="UP000009097">
    <property type="component" value="Unassembled WGS sequence"/>
</dbReference>
<dbReference type="GO" id="GO:0030036">
    <property type="term" value="P:actin cytoskeleton organization"/>
    <property type="evidence" value="ECO:0007669"/>
    <property type="project" value="TreeGrafter"/>
</dbReference>
<protein>
    <recommendedName>
        <fullName evidence="6">LIM zinc-binding domain-containing protein</fullName>
    </recommendedName>
</protein>
<dbReference type="GO" id="GO:0046872">
    <property type="term" value="F:metal ion binding"/>
    <property type="evidence" value="ECO:0007669"/>
    <property type="project" value="UniProtKB-KW"/>
</dbReference>
<evidence type="ECO:0000313" key="8">
    <source>
        <dbReference type="Proteomes" id="UP000009097"/>
    </source>
</evidence>
<evidence type="ECO:0000256" key="5">
    <source>
        <dbReference type="SAM" id="MobiDB-lite"/>
    </source>
</evidence>
<dbReference type="PROSITE" id="PS00478">
    <property type="entry name" value="LIM_DOMAIN_1"/>
    <property type="match status" value="2"/>
</dbReference>
<feature type="region of interest" description="Disordered" evidence="5">
    <location>
        <begin position="241"/>
        <end position="262"/>
    </location>
</feature>
<gene>
    <name evidence="7" type="ORF">FOXG_01245</name>
</gene>
<dbReference type="SUPFAM" id="SSF57716">
    <property type="entry name" value="Glucocorticoid receptor-like (DNA-binding domain)"/>
    <property type="match status" value="2"/>
</dbReference>
<dbReference type="OrthoDB" id="5365701at2759"/>
<dbReference type="KEGG" id="fox:FOXG_01245"/>
<proteinExistence type="predicted"/>
<feature type="domain" description="LIM zinc-binding" evidence="6">
    <location>
        <begin position="308"/>
        <end position="372"/>
    </location>
</feature>
<keyword evidence="2 4" id="KW-0862">Zinc</keyword>
<keyword evidence="1 4" id="KW-0479">Metal-binding</keyword>
<organism evidence="7 8">
    <name type="scientific">Fusarium oxysporum f. sp. lycopersici (strain 4287 / CBS 123668 / FGSC 9935 / NRRL 34936)</name>
    <name type="common">Fusarium vascular wilt of tomato</name>
    <dbReference type="NCBI Taxonomy" id="426428"/>
    <lineage>
        <taxon>Eukaryota</taxon>
        <taxon>Fungi</taxon>
        <taxon>Dikarya</taxon>
        <taxon>Ascomycota</taxon>
        <taxon>Pezizomycotina</taxon>
        <taxon>Sordariomycetes</taxon>
        <taxon>Hypocreomycetidae</taxon>
        <taxon>Hypocreales</taxon>
        <taxon>Nectriaceae</taxon>
        <taxon>Fusarium</taxon>
        <taxon>Fusarium oxysporum species complex</taxon>
    </lineage>
</organism>
<dbReference type="EMBL" id="DS231696">
    <property type="protein sequence ID" value="KNA95834.1"/>
    <property type="molecule type" value="Genomic_DNA"/>
</dbReference>
<dbReference type="GO" id="GO:0003779">
    <property type="term" value="F:actin binding"/>
    <property type="evidence" value="ECO:0007669"/>
    <property type="project" value="TreeGrafter"/>
</dbReference>
<evidence type="ECO:0000313" key="7">
    <source>
        <dbReference type="EMBL" id="KNA95834.1"/>
    </source>
</evidence>
<dbReference type="PANTHER" id="PTHR24214:SF38">
    <property type="entry name" value="PDZ AND LIM DOMAIN PROTEIN ZASP-RELATED"/>
    <property type="match status" value="1"/>
</dbReference>
<evidence type="ECO:0000256" key="1">
    <source>
        <dbReference type="ARBA" id="ARBA00022723"/>
    </source>
</evidence>
<dbReference type="InterPro" id="IPR050604">
    <property type="entry name" value="PDZ-LIM_domain"/>
</dbReference>
<dbReference type="PANTHER" id="PTHR24214">
    <property type="entry name" value="PDZ AND LIM DOMAIN PROTEIN ZASP"/>
    <property type="match status" value="1"/>
</dbReference>
<keyword evidence="3 4" id="KW-0440">LIM domain</keyword>
<dbReference type="GO" id="GO:0051371">
    <property type="term" value="F:muscle alpha-actinin binding"/>
    <property type="evidence" value="ECO:0007669"/>
    <property type="project" value="TreeGrafter"/>
</dbReference>